<gene>
    <name evidence="2" type="ORF">IBL28_16740</name>
</gene>
<evidence type="ECO:0000259" key="1">
    <source>
        <dbReference type="PROSITE" id="PS50206"/>
    </source>
</evidence>
<dbReference type="SUPFAM" id="SSF69572">
    <property type="entry name" value="Activating enzymes of the ubiquitin-like proteins"/>
    <property type="match status" value="1"/>
</dbReference>
<dbReference type="Gene3D" id="3.40.250.10">
    <property type="entry name" value="Rhodanese-like domain"/>
    <property type="match status" value="1"/>
</dbReference>
<dbReference type="InterPro" id="IPR001763">
    <property type="entry name" value="Rhodanese-like_dom"/>
</dbReference>
<dbReference type="GO" id="GO:0008641">
    <property type="term" value="F:ubiquitin-like modifier activating enzyme activity"/>
    <property type="evidence" value="ECO:0007669"/>
    <property type="project" value="InterPro"/>
</dbReference>
<sequence length="240" mass="26401">GSDNFPTRYLVNDAAVMCNRPVVFGSIYKFEGQVSVFNYRGGPTYRCLFPSPPPPGASPNCAEIGVLGVLPGLIGTMQANEVMKIICGLGEVLSGKLLTIDCLSMRTQVLKFRKTVHEIPEALNDTEYACIREEGVIVEVAPEDFIKSDLKNITVVDVRTSKERENSQMDILPPDHDDIHIPLDQLQSLHHTIPTHQAVVFYCQSGVRSQQAAQLFLQEYPSTNVQSLRGGLTALLNSVT</sequence>
<feature type="non-terminal residue" evidence="2">
    <location>
        <position position="1"/>
    </location>
</feature>
<dbReference type="Proteomes" id="UP000653730">
    <property type="component" value="Unassembled WGS sequence"/>
</dbReference>
<dbReference type="InterPro" id="IPR035985">
    <property type="entry name" value="Ubiquitin-activating_enz"/>
</dbReference>
<dbReference type="GO" id="GO:0016779">
    <property type="term" value="F:nucleotidyltransferase activity"/>
    <property type="evidence" value="ECO:0007669"/>
    <property type="project" value="UniProtKB-KW"/>
</dbReference>
<dbReference type="CDD" id="cd00158">
    <property type="entry name" value="RHOD"/>
    <property type="match status" value="1"/>
</dbReference>
<dbReference type="InterPro" id="IPR036873">
    <property type="entry name" value="Rhodanese-like_dom_sf"/>
</dbReference>
<dbReference type="Gene3D" id="3.40.50.720">
    <property type="entry name" value="NAD(P)-binding Rossmann-like Domain"/>
    <property type="match status" value="1"/>
</dbReference>
<name>A0A926JU82_9FLAO</name>
<evidence type="ECO:0000313" key="2">
    <source>
        <dbReference type="EMBL" id="MBC9797623.1"/>
    </source>
</evidence>
<comment type="caution">
    <text evidence="2">The sequence shown here is derived from an EMBL/GenBank/DDBJ whole genome shotgun (WGS) entry which is preliminary data.</text>
</comment>
<keyword evidence="2" id="KW-0548">Nucleotidyltransferase</keyword>
<dbReference type="EMBL" id="JACVDC010000066">
    <property type="protein sequence ID" value="MBC9797623.1"/>
    <property type="molecule type" value="Genomic_DNA"/>
</dbReference>
<dbReference type="InterPro" id="IPR000594">
    <property type="entry name" value="ThiF_NAD_FAD-bd"/>
</dbReference>
<organism evidence="2 3">
    <name type="scientific">Sinomicrobium weinanense</name>
    <dbReference type="NCBI Taxonomy" id="2842200"/>
    <lineage>
        <taxon>Bacteria</taxon>
        <taxon>Pseudomonadati</taxon>
        <taxon>Bacteroidota</taxon>
        <taxon>Flavobacteriia</taxon>
        <taxon>Flavobacteriales</taxon>
        <taxon>Flavobacteriaceae</taxon>
        <taxon>Sinomicrobium</taxon>
    </lineage>
</organism>
<keyword evidence="2" id="KW-0808">Transferase</keyword>
<dbReference type="AlphaFoldDB" id="A0A926JU82"/>
<accession>A0A926JU82</accession>
<feature type="domain" description="Rhodanese" evidence="1">
    <location>
        <begin position="149"/>
        <end position="240"/>
    </location>
</feature>
<dbReference type="Pfam" id="PF00581">
    <property type="entry name" value="Rhodanese"/>
    <property type="match status" value="1"/>
</dbReference>
<proteinExistence type="predicted"/>
<dbReference type="Pfam" id="PF00899">
    <property type="entry name" value="ThiF"/>
    <property type="match status" value="1"/>
</dbReference>
<dbReference type="PROSITE" id="PS50206">
    <property type="entry name" value="RHODANESE_3"/>
    <property type="match status" value="1"/>
</dbReference>
<evidence type="ECO:0000313" key="3">
    <source>
        <dbReference type="Proteomes" id="UP000653730"/>
    </source>
</evidence>
<reference evidence="2 3" key="1">
    <citation type="submission" date="2020-09" db="EMBL/GenBank/DDBJ databases">
        <title>Sinomicrobium weinanense sp. nov., a halophilic bacteria isolated from saline-alkali soil.</title>
        <authorList>
            <person name="Wu P."/>
            <person name="Ren H."/>
            <person name="Mei Y."/>
            <person name="Liang Y."/>
            <person name="Chen Z."/>
        </authorList>
    </citation>
    <scope>NUCLEOTIDE SEQUENCE [LARGE SCALE GENOMIC DNA]</scope>
    <source>
        <strain evidence="2 3">FJxs</strain>
    </source>
</reference>
<protein>
    <submittedName>
        <fullName evidence="2">ThiF family adenylyltransferase</fullName>
    </submittedName>
</protein>
<dbReference type="RefSeq" id="WP_187966756.1">
    <property type="nucleotide sequence ID" value="NZ_JACVDC010000066.1"/>
</dbReference>
<keyword evidence="3" id="KW-1185">Reference proteome</keyword>